<evidence type="ECO:0000313" key="5">
    <source>
        <dbReference type="EMBL" id="OOQ90330.1"/>
    </source>
</evidence>
<evidence type="ECO:0000256" key="4">
    <source>
        <dbReference type="SAM" id="Phobius"/>
    </source>
</evidence>
<comment type="subcellular location">
    <subcellularLocation>
        <location evidence="1">Nucleus</location>
    </subcellularLocation>
</comment>
<gene>
    <name evidence="5" type="ORF">PEBR_06374</name>
</gene>
<keyword evidence="2" id="KW-0539">Nucleus</keyword>
<dbReference type="Pfam" id="PF11951">
    <property type="entry name" value="Fungal_trans_2"/>
    <property type="match status" value="1"/>
</dbReference>
<organism evidence="5 6">
    <name type="scientific">Penicillium brasilianum</name>
    <dbReference type="NCBI Taxonomy" id="104259"/>
    <lineage>
        <taxon>Eukaryota</taxon>
        <taxon>Fungi</taxon>
        <taxon>Dikarya</taxon>
        <taxon>Ascomycota</taxon>
        <taxon>Pezizomycotina</taxon>
        <taxon>Eurotiomycetes</taxon>
        <taxon>Eurotiomycetidae</taxon>
        <taxon>Eurotiales</taxon>
        <taxon>Aspergillaceae</taxon>
        <taxon>Penicillium</taxon>
    </lineage>
</organism>
<dbReference type="InterPro" id="IPR021858">
    <property type="entry name" value="Fun_TF"/>
</dbReference>
<dbReference type="EMBL" id="LJBN01000090">
    <property type="protein sequence ID" value="OOQ90330.1"/>
    <property type="molecule type" value="Genomic_DNA"/>
</dbReference>
<dbReference type="AlphaFoldDB" id="A0A1S9RYG3"/>
<evidence type="ECO:0000313" key="6">
    <source>
        <dbReference type="Proteomes" id="UP000190744"/>
    </source>
</evidence>
<feature type="compositionally biased region" description="Polar residues" evidence="3">
    <location>
        <begin position="9"/>
        <end position="21"/>
    </location>
</feature>
<evidence type="ECO:0008006" key="7">
    <source>
        <dbReference type="Google" id="ProtNLM"/>
    </source>
</evidence>
<dbReference type="Proteomes" id="UP000190744">
    <property type="component" value="Unassembled WGS sequence"/>
</dbReference>
<dbReference type="PANTHER" id="PTHR37534">
    <property type="entry name" value="TRANSCRIPTIONAL ACTIVATOR PROTEIN UGA3"/>
    <property type="match status" value="1"/>
</dbReference>
<accession>A0A1S9RYG3</accession>
<evidence type="ECO:0000256" key="2">
    <source>
        <dbReference type="ARBA" id="ARBA00023242"/>
    </source>
</evidence>
<dbReference type="GO" id="GO:0005634">
    <property type="term" value="C:nucleus"/>
    <property type="evidence" value="ECO:0007669"/>
    <property type="project" value="UniProtKB-SubCell"/>
</dbReference>
<keyword evidence="4" id="KW-0812">Transmembrane</keyword>
<feature type="region of interest" description="Disordered" evidence="3">
    <location>
        <begin position="1"/>
        <end position="24"/>
    </location>
</feature>
<dbReference type="PANTHER" id="PTHR37534:SF46">
    <property type="entry name" value="ZN(II)2CYS6 TRANSCRIPTION FACTOR (EUROFUNG)"/>
    <property type="match status" value="1"/>
</dbReference>
<feature type="transmembrane region" description="Helical" evidence="4">
    <location>
        <begin position="749"/>
        <end position="767"/>
    </location>
</feature>
<keyword evidence="4" id="KW-1133">Transmembrane helix</keyword>
<evidence type="ECO:0000256" key="3">
    <source>
        <dbReference type="SAM" id="MobiDB-lite"/>
    </source>
</evidence>
<sequence length="814" mass="92041">MRPRLPARSNRTVLSTPSISENDNHEDLEHEGYRLTFVESQQNVWWLQGKNAAKHRHAIFTDAERQSMSNEVINSVPYCDPTQALLDLERFESTLNATTPFSLFRGPFGVSKLSQAPEPEVPNHDFDMESLSCEEWLTGLDDLIRREDEEIGHIPSHLDVPSDQENDGVKLWDPSPEFTNSVLHTPDPGSSPKFFSNNTEAWNFLSHYKDRIIPLISPFGHGQNAPWLNLVMPCAVSTLGDVTMNGATTHARLALLNAVLSTSAFHLGNHSAWCIEYWVSIGNTYLTRAQGHFLRCIEEACTLPAKRSKYKEILMAILSLSTAYMIKGDSEKRLFCLIQAEKFICINGFKESTVSPKRRALHHCYAYMRILAETTSIADDLSDNLGKTSISDEDPAYTDFRKCPNIAFSGNIMETEKDPRVAQRDLHLAIPGRWSLTLFPKMYGVAESFLMLMSQVIRLANERDRSIENGDEGMLNLKDFWVRAKTLERGIQHLLESCTLTHLSAHDNEGSSQVGDGRALAMYTALRIFFYRRIYDLDAALLQQEVDSVRDSLVRVRQDEAGYSEGNTATLIWPAFIAACEAVSLESQHFFWSWFDSCLTTTGLVNASLAKQIFETIWTKRREAGQYEKRSNRGSPCHMWHDSLHEPTLQDSVLHVMQSPHSRIPASHSRQSVFPPLYRGIPSDSELMRHFSVFHLSLHPVSAFPSAFQNSLSSSSLDIKMSQYAFPGANPSHRPHATGPSIKPRPSRWYIPVVAAVGLGFAGYNYYNEAKSRHEFSMAEEEKRLAENQKLMDAYGSKDSLHDIQQALDTYHAR</sequence>
<evidence type="ECO:0000256" key="1">
    <source>
        <dbReference type="ARBA" id="ARBA00004123"/>
    </source>
</evidence>
<comment type="caution">
    <text evidence="5">The sequence shown here is derived from an EMBL/GenBank/DDBJ whole genome shotgun (WGS) entry which is preliminary data.</text>
</comment>
<proteinExistence type="predicted"/>
<name>A0A1S9RYG3_PENBI</name>
<reference evidence="6" key="1">
    <citation type="submission" date="2015-09" db="EMBL/GenBank/DDBJ databases">
        <authorList>
            <person name="Fill T.P."/>
            <person name="Baretta J.F."/>
            <person name="de Almeida L.G."/>
            <person name="Rocha M."/>
            <person name="de Souza D.H."/>
            <person name="Malavazi I."/>
            <person name="Cerdeira L.T."/>
            <person name="Hong H."/>
            <person name="Samborskyy M."/>
            <person name="de Vasconcelos A.T."/>
            <person name="Leadlay P."/>
            <person name="Rodrigues-Filho E."/>
        </authorList>
    </citation>
    <scope>NUCLEOTIDE SEQUENCE [LARGE SCALE GENOMIC DNA]</scope>
    <source>
        <strain evidence="6">LaBioMMi 136</strain>
    </source>
</reference>
<protein>
    <recommendedName>
        <fullName evidence="7">C6 transcription factor</fullName>
    </recommendedName>
</protein>
<keyword evidence="4" id="KW-0472">Membrane</keyword>